<dbReference type="AlphaFoldDB" id="A0A2T2YEY5"/>
<dbReference type="GO" id="GO:0016787">
    <property type="term" value="F:hydrolase activity"/>
    <property type="evidence" value="ECO:0007669"/>
    <property type="project" value="UniProtKB-KW"/>
</dbReference>
<dbReference type="InterPro" id="IPR013094">
    <property type="entry name" value="AB_hydrolase_3"/>
</dbReference>
<reference evidence="3 4" key="1">
    <citation type="submission" date="2018-03" db="EMBL/GenBank/DDBJ databases">
        <title>Adhaeribacter sp. HMF7605 Genome sequencing and assembly.</title>
        <authorList>
            <person name="Kang H."/>
            <person name="Kang J."/>
            <person name="Cha I."/>
            <person name="Kim H."/>
            <person name="Joh K."/>
        </authorList>
    </citation>
    <scope>NUCLEOTIDE SEQUENCE [LARGE SCALE GENOMIC DNA]</scope>
    <source>
        <strain evidence="3 4">HMF7605</strain>
    </source>
</reference>
<name>A0A2T2YEY5_9BACT</name>
<dbReference type="Pfam" id="PF07859">
    <property type="entry name" value="Abhydrolase_3"/>
    <property type="match status" value="1"/>
</dbReference>
<evidence type="ECO:0000256" key="1">
    <source>
        <dbReference type="ARBA" id="ARBA00022801"/>
    </source>
</evidence>
<dbReference type="PANTHER" id="PTHR48081">
    <property type="entry name" value="AB HYDROLASE SUPERFAMILY PROTEIN C4A8.06C"/>
    <property type="match status" value="1"/>
</dbReference>
<evidence type="ECO:0000313" key="4">
    <source>
        <dbReference type="Proteomes" id="UP000240357"/>
    </source>
</evidence>
<dbReference type="InterPro" id="IPR050300">
    <property type="entry name" value="GDXG_lipolytic_enzyme"/>
</dbReference>
<dbReference type="Gene3D" id="3.40.50.1820">
    <property type="entry name" value="alpha/beta hydrolase"/>
    <property type="match status" value="1"/>
</dbReference>
<keyword evidence="1" id="KW-0378">Hydrolase</keyword>
<protein>
    <submittedName>
        <fullName evidence="3">Lipase</fullName>
    </submittedName>
</protein>
<evidence type="ECO:0000259" key="2">
    <source>
        <dbReference type="Pfam" id="PF07859"/>
    </source>
</evidence>
<keyword evidence="4" id="KW-1185">Reference proteome</keyword>
<accession>A0A2T2YEY5</accession>
<evidence type="ECO:0000313" key="3">
    <source>
        <dbReference type="EMBL" id="PSR54070.1"/>
    </source>
</evidence>
<sequence>MKNNNSLNFLVTGTWQLGLYLALGCSLVSCNTNQKETTGNATATTADSLASTADSSRTAALNLVPKEPKPTWAPEITPPMQVVLEQLASYKTPPLPTLSAPEARQQPSPTTAVLDVMQKNNIPMPPAPVDTTGKSIPVAGGSIHARVYTPKSGAGPFPVIVYYHGGGWVIANLDTYNASAQGLAEQVGAVVVSVAYRQAPEHKFPTAHNDSYAAYQWVLKNAASLQGDPKRVAVVGESAGGNLAAAVSMMAKQKGAMVPLYQVLVYPIAGSDTQTKSYQQYASAKPLDKPLMEWFFKQYLRSPADGNNPMITLTKAPDLKSMPPTTIINAQLDPLLSEGEMLADKLKTAGVAVNQKTFSGVTHEFFGMATVLPEAKEAQAMAAADLKKAFTK</sequence>
<gene>
    <name evidence="3" type="ORF">AHMF7605_11330</name>
</gene>
<dbReference type="RefSeq" id="WP_106929368.1">
    <property type="nucleotide sequence ID" value="NZ_PYFT01000001.1"/>
</dbReference>
<feature type="domain" description="Alpha/beta hydrolase fold-3" evidence="2">
    <location>
        <begin position="160"/>
        <end position="366"/>
    </location>
</feature>
<dbReference type="EMBL" id="PYFT01000001">
    <property type="protein sequence ID" value="PSR54070.1"/>
    <property type="molecule type" value="Genomic_DNA"/>
</dbReference>
<organism evidence="3 4">
    <name type="scientific">Adhaeribacter arboris</name>
    <dbReference type="NCBI Taxonomy" id="2072846"/>
    <lineage>
        <taxon>Bacteria</taxon>
        <taxon>Pseudomonadati</taxon>
        <taxon>Bacteroidota</taxon>
        <taxon>Cytophagia</taxon>
        <taxon>Cytophagales</taxon>
        <taxon>Hymenobacteraceae</taxon>
        <taxon>Adhaeribacter</taxon>
    </lineage>
</organism>
<dbReference type="PANTHER" id="PTHR48081:SF8">
    <property type="entry name" value="ALPHA_BETA HYDROLASE FOLD-3 DOMAIN-CONTAINING PROTEIN-RELATED"/>
    <property type="match status" value="1"/>
</dbReference>
<dbReference type="SUPFAM" id="SSF53474">
    <property type="entry name" value="alpha/beta-Hydrolases"/>
    <property type="match status" value="1"/>
</dbReference>
<comment type="caution">
    <text evidence="3">The sequence shown here is derived from an EMBL/GenBank/DDBJ whole genome shotgun (WGS) entry which is preliminary data.</text>
</comment>
<dbReference type="Proteomes" id="UP000240357">
    <property type="component" value="Unassembled WGS sequence"/>
</dbReference>
<dbReference type="InterPro" id="IPR029058">
    <property type="entry name" value="AB_hydrolase_fold"/>
</dbReference>
<proteinExistence type="predicted"/>
<dbReference type="OrthoDB" id="9815425at2"/>
<dbReference type="PROSITE" id="PS51257">
    <property type="entry name" value="PROKAR_LIPOPROTEIN"/>
    <property type="match status" value="1"/>
</dbReference>